<accession>A0A1H7R5A6</accession>
<feature type="transmembrane region" description="Helical" evidence="1">
    <location>
        <begin position="53"/>
        <end position="75"/>
    </location>
</feature>
<feature type="transmembrane region" description="Helical" evidence="1">
    <location>
        <begin position="120"/>
        <end position="139"/>
    </location>
</feature>
<feature type="transmembrane region" description="Helical" evidence="1">
    <location>
        <begin position="6"/>
        <end position="25"/>
    </location>
</feature>
<evidence type="ECO:0000256" key="1">
    <source>
        <dbReference type="SAM" id="Phobius"/>
    </source>
</evidence>
<dbReference type="Pfam" id="PF13160">
    <property type="entry name" value="DUF3995"/>
    <property type="match status" value="1"/>
</dbReference>
<name>A0A1H7R5A6_OLID1</name>
<proteinExistence type="predicted"/>
<dbReference type="OrthoDB" id="8590912at2"/>
<organism evidence="2 3">
    <name type="scientific">Olivibacter domesticus</name>
    <name type="common">Pseudosphingobacterium domesticum</name>
    <dbReference type="NCBI Taxonomy" id="407022"/>
    <lineage>
        <taxon>Bacteria</taxon>
        <taxon>Pseudomonadati</taxon>
        <taxon>Bacteroidota</taxon>
        <taxon>Sphingobacteriia</taxon>
        <taxon>Sphingobacteriales</taxon>
        <taxon>Sphingobacteriaceae</taxon>
        <taxon>Olivibacter</taxon>
    </lineage>
</organism>
<keyword evidence="1" id="KW-0812">Transmembrane</keyword>
<dbReference type="Proteomes" id="UP000199421">
    <property type="component" value="Unassembled WGS sequence"/>
</dbReference>
<dbReference type="EMBL" id="FOAF01000002">
    <property type="protein sequence ID" value="SEL55312.1"/>
    <property type="molecule type" value="Genomic_DNA"/>
</dbReference>
<feature type="transmembrane region" description="Helical" evidence="1">
    <location>
        <begin position="81"/>
        <end position="99"/>
    </location>
</feature>
<sequence length="140" mass="15608">MKLIAGFIIGVVLVTIAFIHFYWAFGGDWGKDSAIPTDRKGVKRIQPGPVDCLLVGLFLLLCTANTFMGIGMLRLFVSQTIVTWGLWGTAFIFGLRAIGDFKYIGFFKRINDTEFGKRDTSLYSPLCLLLSLLCLVIVMM</sequence>
<reference evidence="3" key="1">
    <citation type="submission" date="2016-10" db="EMBL/GenBank/DDBJ databases">
        <authorList>
            <person name="Varghese N."/>
            <person name="Submissions S."/>
        </authorList>
    </citation>
    <scope>NUCLEOTIDE SEQUENCE [LARGE SCALE GENOMIC DNA]</scope>
    <source>
        <strain evidence="3">DSM 18733</strain>
    </source>
</reference>
<evidence type="ECO:0008006" key="4">
    <source>
        <dbReference type="Google" id="ProtNLM"/>
    </source>
</evidence>
<keyword evidence="3" id="KW-1185">Reference proteome</keyword>
<keyword evidence="1" id="KW-0472">Membrane</keyword>
<evidence type="ECO:0000313" key="3">
    <source>
        <dbReference type="Proteomes" id="UP000199421"/>
    </source>
</evidence>
<gene>
    <name evidence="2" type="ORF">SAMN05661044_02843</name>
</gene>
<dbReference type="InterPro" id="IPR025058">
    <property type="entry name" value="DUF3995"/>
</dbReference>
<dbReference type="AlphaFoldDB" id="A0A1H7R5A6"/>
<keyword evidence="1" id="KW-1133">Transmembrane helix</keyword>
<dbReference type="RefSeq" id="WP_093325455.1">
    <property type="nucleotide sequence ID" value="NZ_FOAF01000002.1"/>
</dbReference>
<protein>
    <recommendedName>
        <fullName evidence="4">DUF3995 domain-containing protein</fullName>
    </recommendedName>
</protein>
<evidence type="ECO:0000313" key="2">
    <source>
        <dbReference type="EMBL" id="SEL55312.1"/>
    </source>
</evidence>